<dbReference type="AlphaFoldDB" id="A0A1F5JF75"/>
<evidence type="ECO:0000313" key="2">
    <source>
        <dbReference type="Proteomes" id="UP000177555"/>
    </source>
</evidence>
<reference evidence="1 2" key="1">
    <citation type="journal article" date="2016" name="Nat. Commun.">
        <title>Thousands of microbial genomes shed light on interconnected biogeochemical processes in an aquifer system.</title>
        <authorList>
            <person name="Anantharaman K."/>
            <person name="Brown C.T."/>
            <person name="Hug L.A."/>
            <person name="Sharon I."/>
            <person name="Castelle C.J."/>
            <person name="Probst A.J."/>
            <person name="Thomas B.C."/>
            <person name="Singh A."/>
            <person name="Wilkins M.J."/>
            <person name="Karaoz U."/>
            <person name="Brodie E.L."/>
            <person name="Williams K.H."/>
            <person name="Hubbard S.S."/>
            <person name="Banfield J.F."/>
        </authorList>
    </citation>
    <scope>NUCLEOTIDE SEQUENCE [LARGE SCALE GENOMIC DNA]</scope>
</reference>
<organism evidence="1 2">
    <name type="scientific">Candidatus Daviesbacteria bacterium RIFCSPHIGHO2_01_FULL_40_11</name>
    <dbReference type="NCBI Taxonomy" id="1797762"/>
    <lineage>
        <taxon>Bacteria</taxon>
        <taxon>Candidatus Daviesiibacteriota</taxon>
    </lineage>
</organism>
<comment type="caution">
    <text evidence="1">The sequence shown here is derived from an EMBL/GenBank/DDBJ whole genome shotgun (WGS) entry which is preliminary data.</text>
</comment>
<gene>
    <name evidence="1" type="ORF">A2867_03395</name>
</gene>
<dbReference type="Proteomes" id="UP000177555">
    <property type="component" value="Unassembled WGS sequence"/>
</dbReference>
<dbReference type="EMBL" id="MFCP01000041">
    <property type="protein sequence ID" value="OGE27291.1"/>
    <property type="molecule type" value="Genomic_DNA"/>
</dbReference>
<proteinExistence type="predicted"/>
<evidence type="ECO:0000313" key="1">
    <source>
        <dbReference type="EMBL" id="OGE27291.1"/>
    </source>
</evidence>
<sequence>MATNSVEREAPRIPGPNNLIRPVRPVTNIINTYEGPRGKSLIEAFTGDTYIRNRDPLREIAIKFEQRVFGIDRKQASDEVFQNMRWDRGIVELAHELEPYSPEENGFEKAGRFVAEILHLPKPEKESIDGYIGCVTGQLFMLPTDEGFKKILYMSGGTILDEYRRMGLGAKFFQVANGLHKPHIIMIRVRSGRAIGSLIRSKLVDPEKIFPFYKRWSADPEKEKALGIVEKRTINPKGVDKETGIAESIYLEGWDRAYTPDPKYPESYKWDVEMKELGLVSANGDGMFIAADVIGRYREHLIEESIIEELAEIEEAAA</sequence>
<accession>A0A1F5JF75</accession>
<name>A0A1F5JF75_9BACT</name>
<protein>
    <submittedName>
        <fullName evidence="1">Uncharacterized protein</fullName>
    </submittedName>
</protein>